<accession>O33042</accession>
<name>O33042_MYCLR</name>
<evidence type="ECO:0000313" key="1">
    <source>
        <dbReference type="EMBL" id="CAB10664.1"/>
    </source>
</evidence>
<reference evidence="1" key="2">
    <citation type="submission" date="1997-07" db="EMBL/GenBank/DDBJ databases">
        <authorList>
            <person name="Seeger K.J."/>
            <person name="Harris D."/>
        </authorList>
    </citation>
    <scope>NUCLEOTIDE SEQUENCE</scope>
</reference>
<organism evidence="1">
    <name type="scientific">Mycobacterium leprae</name>
    <dbReference type="NCBI Taxonomy" id="1769"/>
    <lineage>
        <taxon>Bacteria</taxon>
        <taxon>Bacillati</taxon>
        <taxon>Actinomycetota</taxon>
        <taxon>Actinomycetes</taxon>
        <taxon>Mycobacteriales</taxon>
        <taxon>Mycobacteriaceae</taxon>
        <taxon>Mycobacterium</taxon>
    </lineage>
</organism>
<protein>
    <submittedName>
        <fullName evidence="1">Uncharacterized protein</fullName>
    </submittedName>
</protein>
<dbReference type="EMBL" id="Z97369">
    <property type="protein sequence ID" value="CAB10664.1"/>
    <property type="molecule type" value="Genomic_DNA"/>
</dbReference>
<reference evidence="1" key="3">
    <citation type="submission" date="1997-07" db="EMBL/GenBank/DDBJ databases">
        <authorList>
            <person name="Parkhill J."/>
            <person name="Barrell B.G."/>
            <person name="Rajandream M.A."/>
        </authorList>
    </citation>
    <scope>NUCLEOTIDE SEQUENCE</scope>
</reference>
<dbReference type="AlphaFoldDB" id="O33042"/>
<sequence length="78" mass="9022">MAFHLLQQIARDEQQDVEKVYSEQYQLRVGKHHHTVLEQPYVDQRMIGATVIELKTNPVINARPMPYGIHTRGSAIEP</sequence>
<proteinExistence type="predicted"/>
<reference evidence="1" key="1">
    <citation type="journal article" date="1993" name="Mol. Microbiol.">
        <title>Use of an ordered cosmid library to deduce the genomic organization of Mycobacterium leprae.</title>
        <authorList>
            <person name="Eiglmeier K."/>
            <person name="Honore N."/>
            <person name="Woods S.A."/>
            <person name="Caudron B."/>
            <person name="Cole S.T."/>
        </authorList>
    </citation>
    <scope>NUCLEOTIDE SEQUENCE</scope>
</reference>
<gene>
    <name evidence="1" type="primary">MLCB250.70c</name>
</gene>
<dbReference type="RefSeq" id="WP_156517078.1">
    <property type="nucleotide sequence ID" value="NZ_CP029543.1"/>
</dbReference>